<dbReference type="Pfam" id="PF00413">
    <property type="entry name" value="Peptidase_M10"/>
    <property type="match status" value="1"/>
</dbReference>
<dbReference type="PANTHER" id="PTHR10201:SF165">
    <property type="entry name" value="COLLAGENASE 3"/>
    <property type="match status" value="1"/>
</dbReference>
<organism evidence="26 27">
    <name type="scientific">Scophthalmus maximus</name>
    <name type="common">Turbot</name>
    <name type="synonym">Psetta maxima</name>
    <dbReference type="NCBI Taxonomy" id="52904"/>
    <lineage>
        <taxon>Eukaryota</taxon>
        <taxon>Metazoa</taxon>
        <taxon>Chordata</taxon>
        <taxon>Craniata</taxon>
        <taxon>Vertebrata</taxon>
        <taxon>Euteleostomi</taxon>
        <taxon>Actinopterygii</taxon>
        <taxon>Neopterygii</taxon>
        <taxon>Teleostei</taxon>
        <taxon>Neoteleostei</taxon>
        <taxon>Acanthomorphata</taxon>
        <taxon>Carangaria</taxon>
        <taxon>Pleuronectiformes</taxon>
        <taxon>Pleuronectoidei</taxon>
        <taxon>Scophthalmidae</taxon>
        <taxon>Scophthalmus</taxon>
    </lineage>
</organism>
<feature type="short sequence motif" description="Cysteine switch" evidence="23">
    <location>
        <begin position="81"/>
        <end position="88"/>
    </location>
</feature>
<evidence type="ECO:0000256" key="18">
    <source>
        <dbReference type="ARBA" id="ARBA00031807"/>
    </source>
</evidence>
<reference evidence="26" key="1">
    <citation type="submission" date="2023-05" db="EMBL/GenBank/DDBJ databases">
        <title>High-quality long-read genome of Scophthalmus maximus.</title>
        <authorList>
            <person name="Lien S."/>
            <person name="Martinez P."/>
        </authorList>
    </citation>
    <scope>NUCLEOTIDE SEQUENCE [LARGE SCALE GENOMIC DNA]</scope>
</reference>
<feature type="disulfide bond" evidence="22">
    <location>
        <begin position="271"/>
        <end position="454"/>
    </location>
</feature>
<dbReference type="FunFam" id="3.40.390.10:FF:000007">
    <property type="entry name" value="Collagenase 3"/>
    <property type="match status" value="1"/>
</dbReference>
<evidence type="ECO:0000256" key="14">
    <source>
        <dbReference type="ARBA" id="ARBA00023105"/>
    </source>
</evidence>
<dbReference type="PIRSF" id="PIRSF001191">
    <property type="entry name" value="Peptidase_M10A_matrix"/>
    <property type="match status" value="1"/>
</dbReference>
<feature type="binding site" evidence="21">
    <location>
        <position position="169"/>
    </location>
    <ligand>
        <name>Ca(2+)</name>
        <dbReference type="ChEBI" id="CHEBI:29108"/>
        <label>3</label>
    </ligand>
</feature>
<dbReference type="InterPro" id="IPR021190">
    <property type="entry name" value="Pept_M10A"/>
</dbReference>
<accession>A0A8D3D610</accession>
<dbReference type="InterPro" id="IPR018486">
    <property type="entry name" value="Hemopexin_CS"/>
</dbReference>
<evidence type="ECO:0000256" key="21">
    <source>
        <dbReference type="PIRSR" id="PIRSR621190-2"/>
    </source>
</evidence>
<dbReference type="GO" id="GO:0006508">
    <property type="term" value="P:proteolysis"/>
    <property type="evidence" value="ECO:0007669"/>
    <property type="project" value="UniProtKB-KW"/>
</dbReference>
<feature type="binding site" evidence="21">
    <location>
        <position position="325"/>
    </location>
    <ligand>
        <name>Ca(2+)</name>
        <dbReference type="ChEBI" id="CHEBI:29108"/>
        <label>4</label>
    </ligand>
</feature>
<feature type="binding site" evidence="21">
    <location>
        <position position="187"/>
    </location>
    <ligand>
        <name>Ca(2+)</name>
        <dbReference type="ChEBI" id="CHEBI:29108"/>
        <label>2</label>
    </ligand>
</feature>
<keyword evidence="13" id="KW-0482">Metalloprotease</keyword>
<dbReference type="FunFam" id="2.110.10.10:FF:000002">
    <property type="entry name" value="Matrix metallopeptidase 3"/>
    <property type="match status" value="1"/>
</dbReference>
<dbReference type="SUPFAM" id="SSF47090">
    <property type="entry name" value="PGBD-like"/>
    <property type="match status" value="1"/>
</dbReference>
<name>A0A8D3D610_SCOMX</name>
<keyword evidence="9" id="KW-0677">Repeat</keyword>
<evidence type="ECO:0000256" key="15">
    <source>
        <dbReference type="ARBA" id="ARBA00023145"/>
    </source>
</evidence>
<evidence type="ECO:0000256" key="24">
    <source>
        <dbReference type="PROSITE-ProRule" id="PRU01011"/>
    </source>
</evidence>
<evidence type="ECO:0000256" key="9">
    <source>
        <dbReference type="ARBA" id="ARBA00022737"/>
    </source>
</evidence>
<dbReference type="GeneTree" id="ENSGT00940000160903"/>
<keyword evidence="8" id="KW-0732">Signal</keyword>
<evidence type="ECO:0000256" key="17">
    <source>
        <dbReference type="ARBA" id="ARBA00023180"/>
    </source>
</evidence>
<keyword evidence="4" id="KW-0964">Secreted</keyword>
<feature type="binding site" description="in inhibited form" evidence="21">
    <location>
        <position position="83"/>
    </location>
    <ligand>
        <name>Zn(2+)</name>
        <dbReference type="ChEBI" id="CHEBI:29105"/>
        <label>2</label>
        <note>catalytic</note>
    </ligand>
</feature>
<feature type="binding site" evidence="21">
    <location>
        <position position="163"/>
    </location>
    <ligand>
        <name>Zn(2+)</name>
        <dbReference type="ChEBI" id="CHEBI:29105"/>
        <label>1</label>
    </ligand>
</feature>
<evidence type="ECO:0000256" key="10">
    <source>
        <dbReference type="ARBA" id="ARBA00022801"/>
    </source>
</evidence>
<keyword evidence="17" id="KW-0325">Glycoprotein</keyword>
<keyword evidence="10" id="KW-0378">Hydrolase</keyword>
<dbReference type="Pfam" id="PF01471">
    <property type="entry name" value="PG_binding_1"/>
    <property type="match status" value="1"/>
</dbReference>
<dbReference type="GO" id="GO:0004222">
    <property type="term" value="F:metalloendopeptidase activity"/>
    <property type="evidence" value="ECO:0007669"/>
    <property type="project" value="InterPro"/>
</dbReference>
<dbReference type="SUPFAM" id="SSF50923">
    <property type="entry name" value="Hemopexin-like domain"/>
    <property type="match status" value="1"/>
</dbReference>
<dbReference type="SMART" id="SM00120">
    <property type="entry name" value="HX"/>
    <property type="match status" value="3"/>
</dbReference>
<feature type="binding site" evidence="20">
    <location>
        <position position="211"/>
    </location>
    <ligand>
        <name>Zn(2+)</name>
        <dbReference type="ChEBI" id="CHEBI:29105"/>
        <label>2</label>
        <note>catalytic</note>
    </ligand>
</feature>
<feature type="binding site" evidence="21">
    <location>
        <position position="327"/>
    </location>
    <ligand>
        <name>Ca(2+)</name>
        <dbReference type="ChEBI" id="CHEBI:29108"/>
        <label>5</label>
    </ligand>
</feature>
<feature type="binding site" evidence="21">
    <location>
        <position position="368"/>
    </location>
    <ligand>
        <name>Ca(2+)</name>
        <dbReference type="ChEBI" id="CHEBI:29108"/>
        <label>5</label>
    </ligand>
</feature>
<evidence type="ECO:0000256" key="4">
    <source>
        <dbReference type="ARBA" id="ARBA00022525"/>
    </source>
</evidence>
<evidence type="ECO:0000256" key="22">
    <source>
        <dbReference type="PIRSR" id="PIRSR621190-3"/>
    </source>
</evidence>
<feature type="binding site" evidence="21">
    <location>
        <position position="168"/>
    </location>
    <ligand>
        <name>Ca(2+)</name>
        <dbReference type="ChEBI" id="CHEBI:29108"/>
        <label>3</label>
    </ligand>
</feature>
<dbReference type="InterPro" id="IPR033739">
    <property type="entry name" value="M10A_MMP"/>
</dbReference>
<dbReference type="Gene3D" id="2.110.10.10">
    <property type="entry name" value="Hemopexin-like domain"/>
    <property type="match status" value="1"/>
</dbReference>
<reference evidence="26" key="2">
    <citation type="submission" date="2025-08" db="UniProtKB">
        <authorList>
            <consortium name="Ensembl"/>
        </authorList>
    </citation>
    <scope>IDENTIFICATION</scope>
</reference>
<dbReference type="GO" id="GO:0005615">
    <property type="term" value="C:extracellular space"/>
    <property type="evidence" value="ECO:0007669"/>
    <property type="project" value="TreeGrafter"/>
</dbReference>
<feature type="binding site" evidence="21">
    <location>
        <position position="115"/>
    </location>
    <ligand>
        <name>Ca(2+)</name>
        <dbReference type="ChEBI" id="CHEBI:29108"/>
        <label>1</label>
    </ligand>
</feature>
<keyword evidence="14" id="KW-0177">Collagen degradation</keyword>
<keyword evidence="12 21" id="KW-0106">Calcium</keyword>
<feature type="binding site" evidence="21">
    <location>
        <position position="229"/>
    </location>
    <ligand>
        <name>Zn(2+)</name>
        <dbReference type="ChEBI" id="CHEBI:29105"/>
        <label>2</label>
        <note>catalytic</note>
    </ligand>
</feature>
<dbReference type="PROSITE" id="PS51642">
    <property type="entry name" value="HEMOPEXIN_2"/>
    <property type="match status" value="1"/>
</dbReference>
<feature type="binding site" evidence="21">
    <location>
        <position position="278"/>
    </location>
    <ligand>
        <name>Ca(2+)</name>
        <dbReference type="ChEBI" id="CHEBI:29108"/>
        <label>4</label>
    </ligand>
</feature>
<dbReference type="InterPro" id="IPR036375">
    <property type="entry name" value="Hemopexin-like_dom_sf"/>
</dbReference>
<evidence type="ECO:0000313" key="27">
    <source>
        <dbReference type="Proteomes" id="UP000694558"/>
    </source>
</evidence>
<comment type="similarity">
    <text evidence="2">Belongs to the peptidase M10A family.</text>
</comment>
<keyword evidence="11 20" id="KW-0862">Zinc</keyword>
<dbReference type="InterPro" id="IPR021158">
    <property type="entry name" value="Pept_M10A_Zn_BS"/>
</dbReference>
<feature type="binding site" evidence="20">
    <location>
        <position position="221"/>
    </location>
    <ligand>
        <name>Zn(2+)</name>
        <dbReference type="ChEBI" id="CHEBI:29105"/>
        <label>2</label>
        <note>catalytic</note>
    </ligand>
</feature>
<dbReference type="Gene3D" id="3.40.390.10">
    <property type="entry name" value="Collagenase (Catalytic Domain)"/>
    <property type="match status" value="1"/>
</dbReference>
<feature type="binding site" evidence="21">
    <location>
        <position position="176"/>
    </location>
    <ligand>
        <name>Zn(2+)</name>
        <dbReference type="ChEBI" id="CHEBI:29105"/>
        <label>1</label>
    </ligand>
</feature>
<protein>
    <recommendedName>
        <fullName evidence="3">Collagenase 3</fullName>
    </recommendedName>
    <alternativeName>
        <fullName evidence="18">Matrix metalloproteinase-13</fullName>
    </alternativeName>
</protein>
<evidence type="ECO:0000256" key="3">
    <source>
        <dbReference type="ARBA" id="ARBA00018037"/>
    </source>
</evidence>
<dbReference type="CDD" id="cd00094">
    <property type="entry name" value="HX"/>
    <property type="match status" value="1"/>
</dbReference>
<sequence>QRMCSLKHGVALVVDTSSSHTKQGYLRRFYNLNPRSRYRVSARRIRSTSAVEEKVREMQNFFGLRQTGHLDPHTLDVMREPRCGVPDVENFSFYPERPKWRNHTITYMVAKYTPDMKREDVEKSFRSALKMWSDATPLRFIRVNHDFPINPDSYILFVLAHRDFSPFDGPGGVLAHAFQPGDGIGGDVHFDEDETWTAGRQGYSLFAVATHELGHSLGLTHSMDPSAIMYPNYRHRSSTQYSLSKDDELGIQTLYGKATTNVETKQVPKKCDPNFSFDAAAMIGNDIVFFKSRYMWMRTTRATYWNRLRDGHSSTYLPSISSHVDAAYDIPAKGVAYIFTGRQLKTKSRTGSIYEYGFASRIRQVDAAVHIGEYGKTVFFTGEFYYRFDERKRQMDPGFPRLIQTDWPGIPRRVDAAFKLQGYLYFSSGARQSEFYLPDKKVTRVLLNYGWLNCY</sequence>
<keyword evidence="7 20" id="KW-0479">Metal-binding</keyword>
<dbReference type="Pfam" id="PF00045">
    <property type="entry name" value="Hemopexin"/>
    <property type="match status" value="1"/>
</dbReference>
<evidence type="ECO:0000256" key="5">
    <source>
        <dbReference type="ARBA" id="ARBA00022530"/>
    </source>
</evidence>
<dbReference type="GO" id="GO:0008270">
    <property type="term" value="F:zinc ion binding"/>
    <property type="evidence" value="ECO:0007669"/>
    <property type="project" value="InterPro"/>
</dbReference>
<evidence type="ECO:0000256" key="19">
    <source>
        <dbReference type="PIRSR" id="PIRSR001191-1"/>
    </source>
</evidence>
<dbReference type="PROSITE" id="PS00024">
    <property type="entry name" value="HEMOPEXIN"/>
    <property type="match status" value="1"/>
</dbReference>
<dbReference type="PROSITE" id="PS00546">
    <property type="entry name" value="CYSTEINE_SWITCH"/>
    <property type="match status" value="1"/>
</dbReference>
<evidence type="ECO:0000256" key="7">
    <source>
        <dbReference type="ARBA" id="ARBA00022723"/>
    </source>
</evidence>
<proteinExistence type="inferred from homology"/>
<dbReference type="GO" id="GO:0030574">
    <property type="term" value="P:collagen catabolic process"/>
    <property type="evidence" value="ECO:0007669"/>
    <property type="project" value="UniProtKB-KW"/>
</dbReference>
<dbReference type="SMART" id="SM00235">
    <property type="entry name" value="ZnMc"/>
    <property type="match status" value="1"/>
</dbReference>
<feature type="binding site" evidence="21">
    <location>
        <position position="194"/>
    </location>
    <ligand>
        <name>Ca(2+)</name>
        <dbReference type="ChEBI" id="CHEBI:29108"/>
        <label>3</label>
    </ligand>
</feature>
<keyword evidence="15" id="KW-0865">Zymogen</keyword>
<evidence type="ECO:0000256" key="23">
    <source>
        <dbReference type="PIRSR" id="PIRSR621190-5"/>
    </source>
</evidence>
<dbReference type="Proteomes" id="UP000694558">
    <property type="component" value="Chromosome 3"/>
</dbReference>
<evidence type="ECO:0000256" key="12">
    <source>
        <dbReference type="ARBA" id="ARBA00022837"/>
    </source>
</evidence>
<feature type="binding site" evidence="21">
    <location>
        <position position="415"/>
    </location>
    <ligand>
        <name>Ca(2+)</name>
        <dbReference type="ChEBI" id="CHEBI:29108"/>
        <label>4</label>
    </ligand>
</feature>
<dbReference type="Ensembl" id="ENSSMAT00000064092.1">
    <property type="protein sequence ID" value="ENSSMAP00000054969.1"/>
    <property type="gene ID" value="ENSSMAG00000002462.2"/>
</dbReference>
<feature type="binding site" evidence="20">
    <location>
        <position position="215"/>
    </location>
    <ligand>
        <name>Zn(2+)</name>
        <dbReference type="ChEBI" id="CHEBI:29105"/>
        <label>2</label>
        <note>catalytic</note>
    </ligand>
</feature>
<feature type="active site" evidence="19">
    <location>
        <position position="212"/>
    </location>
</feature>
<evidence type="ECO:0000256" key="20">
    <source>
        <dbReference type="PIRSR" id="PIRSR001191-2"/>
    </source>
</evidence>
<dbReference type="PRINTS" id="PR00138">
    <property type="entry name" value="MATRIXIN"/>
</dbReference>
<dbReference type="InterPro" id="IPR036365">
    <property type="entry name" value="PGBD-like_sf"/>
</dbReference>
<evidence type="ECO:0000313" key="26">
    <source>
        <dbReference type="Ensembl" id="ENSSMAP00000054969.1"/>
    </source>
</evidence>
<evidence type="ECO:0000256" key="2">
    <source>
        <dbReference type="ARBA" id="ARBA00010370"/>
    </source>
</evidence>
<comment type="cofactor">
    <cofactor evidence="21">
        <name>Ca(2+)</name>
        <dbReference type="ChEBI" id="CHEBI:29108"/>
    </cofactor>
    <text evidence="21">Can bind about 5 Ca(2+) ions per subunit.</text>
</comment>
<feature type="binding site" evidence="21">
    <location>
        <position position="194"/>
    </location>
    <ligand>
        <name>Ca(2+)</name>
        <dbReference type="ChEBI" id="CHEBI:29108"/>
        <label>1</label>
    </ligand>
</feature>
<keyword evidence="5" id="KW-0272">Extracellular matrix</keyword>
<feature type="binding site" evidence="21">
    <location>
        <position position="161"/>
    </location>
    <ligand>
        <name>Zn(2+)</name>
        <dbReference type="ChEBI" id="CHEBI:29105"/>
        <label>1</label>
    </ligand>
</feature>
<evidence type="ECO:0000256" key="13">
    <source>
        <dbReference type="ARBA" id="ARBA00023049"/>
    </source>
</evidence>
<dbReference type="InterPro" id="IPR000585">
    <property type="entry name" value="Hemopexin-like_dom"/>
</dbReference>
<comment type="subcellular location">
    <subcellularLocation>
        <location evidence="1">Secreted</location>
        <location evidence="1">Extracellular space</location>
        <location evidence="1">Extracellular matrix</location>
    </subcellularLocation>
</comment>
<feature type="binding site" evidence="21">
    <location>
        <position position="152"/>
    </location>
    <ligand>
        <name>Ca(2+)</name>
        <dbReference type="ChEBI" id="CHEBI:29108"/>
        <label>2</label>
    </ligand>
</feature>
<dbReference type="AlphaFoldDB" id="A0A8D3D610"/>
<evidence type="ECO:0000256" key="8">
    <source>
        <dbReference type="ARBA" id="ARBA00022729"/>
    </source>
</evidence>
<feature type="binding site" evidence="21">
    <location>
        <position position="189"/>
    </location>
    <ligand>
        <name>Zn(2+)</name>
        <dbReference type="ChEBI" id="CHEBI:29105"/>
        <label>1</label>
    </ligand>
</feature>
<keyword evidence="6" id="KW-0645">Protease</keyword>
<evidence type="ECO:0000256" key="6">
    <source>
        <dbReference type="ARBA" id="ARBA00022670"/>
    </source>
</evidence>
<evidence type="ECO:0000256" key="1">
    <source>
        <dbReference type="ARBA" id="ARBA00004498"/>
    </source>
</evidence>
<evidence type="ECO:0000259" key="25">
    <source>
        <dbReference type="SMART" id="SM00235"/>
    </source>
</evidence>
<dbReference type="InterPro" id="IPR018487">
    <property type="entry name" value="Hemopexin-like_repeat"/>
</dbReference>
<dbReference type="InterPro" id="IPR006026">
    <property type="entry name" value="Peptidase_Metallo"/>
</dbReference>
<keyword evidence="16 22" id="KW-1015">Disulfide bond</keyword>
<feature type="binding site" evidence="21">
    <location>
        <position position="191"/>
    </location>
    <ligand>
        <name>Ca(2+)</name>
        <dbReference type="ChEBI" id="CHEBI:29108"/>
        <label>3</label>
    </ligand>
</feature>
<feature type="repeat" description="Hemopexin" evidence="24">
    <location>
        <begin position="362"/>
        <end position="410"/>
    </location>
</feature>
<dbReference type="InterPro" id="IPR001818">
    <property type="entry name" value="Pept_M10_metallopeptidase"/>
</dbReference>
<dbReference type="CDD" id="cd04278">
    <property type="entry name" value="ZnMc_MMP"/>
    <property type="match status" value="1"/>
</dbReference>
<dbReference type="SUPFAM" id="SSF55486">
    <property type="entry name" value="Metalloproteases ('zincins'), catalytic domain"/>
    <property type="match status" value="1"/>
</dbReference>
<comment type="cofactor">
    <cofactor evidence="21">
        <name>Zn(2+)</name>
        <dbReference type="ChEBI" id="CHEBI:29105"/>
    </cofactor>
    <text evidence="21">Binds 2 Zn(2+) ions per subunit.</text>
</comment>
<feature type="binding site" evidence="21">
    <location>
        <position position="185"/>
    </location>
    <ligand>
        <name>Ca(2+)</name>
        <dbReference type="ChEBI" id="CHEBI:29108"/>
        <label>2</label>
    </ligand>
</feature>
<dbReference type="InterPro" id="IPR024079">
    <property type="entry name" value="MetalloPept_cat_dom_sf"/>
</dbReference>
<feature type="domain" description="Peptidase metallopeptidase" evidence="25">
    <location>
        <begin position="96"/>
        <end position="257"/>
    </location>
</feature>
<dbReference type="InterPro" id="IPR002477">
    <property type="entry name" value="Peptidoglycan-bd-like"/>
</dbReference>
<dbReference type="GO" id="GO:0031012">
    <property type="term" value="C:extracellular matrix"/>
    <property type="evidence" value="ECO:0007669"/>
    <property type="project" value="InterPro"/>
</dbReference>
<evidence type="ECO:0000256" key="16">
    <source>
        <dbReference type="ARBA" id="ARBA00023157"/>
    </source>
</evidence>
<dbReference type="GO" id="GO:0030198">
    <property type="term" value="P:extracellular matrix organization"/>
    <property type="evidence" value="ECO:0007669"/>
    <property type="project" value="TreeGrafter"/>
</dbReference>
<dbReference type="PANTHER" id="PTHR10201">
    <property type="entry name" value="MATRIX METALLOPROTEINASE"/>
    <property type="match status" value="1"/>
</dbReference>
<evidence type="ECO:0000256" key="11">
    <source>
        <dbReference type="ARBA" id="ARBA00022833"/>
    </source>
</evidence>